<protein>
    <submittedName>
        <fullName evidence="2">DUF47 domain-containing protein</fullName>
    </submittedName>
</protein>
<dbReference type="EMBL" id="JBHUEE010000001">
    <property type="protein sequence ID" value="MFD1716370.1"/>
    <property type="molecule type" value="Genomic_DNA"/>
</dbReference>
<accession>A0ABW4KYB4</accession>
<reference evidence="3" key="1">
    <citation type="journal article" date="2019" name="Int. J. Syst. Evol. Microbiol.">
        <title>The Global Catalogue of Microorganisms (GCM) 10K type strain sequencing project: providing services to taxonomists for standard genome sequencing and annotation.</title>
        <authorList>
            <consortium name="The Broad Institute Genomics Platform"/>
            <consortium name="The Broad Institute Genome Sequencing Center for Infectious Disease"/>
            <person name="Wu L."/>
            <person name="Ma J."/>
        </authorList>
    </citation>
    <scope>NUCLEOTIDE SEQUENCE [LARGE SCALE GENOMIC DNA]</scope>
    <source>
        <strain evidence="3">JCM 17130</strain>
    </source>
</reference>
<dbReference type="InterPro" id="IPR018445">
    <property type="entry name" value="Put_Phosphate_transp_reg"/>
</dbReference>
<dbReference type="PANTHER" id="PTHR37298:SF1">
    <property type="entry name" value="UPF0111 PROTEIN YKAA"/>
    <property type="match status" value="1"/>
</dbReference>
<organism evidence="2 3">
    <name type="scientific">Georgenia deserti</name>
    <dbReference type="NCBI Taxonomy" id="2093781"/>
    <lineage>
        <taxon>Bacteria</taxon>
        <taxon>Bacillati</taxon>
        <taxon>Actinomycetota</taxon>
        <taxon>Actinomycetes</taxon>
        <taxon>Micrococcales</taxon>
        <taxon>Bogoriellaceae</taxon>
        <taxon>Georgenia</taxon>
    </lineage>
</organism>
<keyword evidence="3" id="KW-1185">Reference proteome</keyword>
<proteinExistence type="inferred from homology"/>
<evidence type="ECO:0000256" key="1">
    <source>
        <dbReference type="ARBA" id="ARBA00008591"/>
    </source>
</evidence>
<name>A0ABW4KYB4_9MICO</name>
<sequence>MTWTFHVRGGTCFSLGTVVRPAFTRPSPRSVPLRFRLIPRDEVYFELLAGAADCLVDSAEKLARMLGSDRANRARLAGEIHELERTADEATRDLLRRLDRTFVTPFDRNDLHTLATGLDDCVDAIDEAADFLVVHKIGELPAAVGQIVGAISRSADLTRDAVAGLRRLDGMHGYREEVVQHADRARRTYRHLLGDLLDGDPDVVAVLKVTHVLDALDAATSAMRRLADVVEALALQES</sequence>
<dbReference type="Gene3D" id="1.20.58.220">
    <property type="entry name" value="Phosphate transport system protein phou homolog 2, domain 2"/>
    <property type="match status" value="1"/>
</dbReference>
<dbReference type="RefSeq" id="WP_388001815.1">
    <property type="nucleotide sequence ID" value="NZ_JBHUEE010000001.1"/>
</dbReference>
<dbReference type="InterPro" id="IPR038078">
    <property type="entry name" value="PhoU-like_sf"/>
</dbReference>
<gene>
    <name evidence="2" type="ORF">ACFSE6_00865</name>
</gene>
<comment type="similarity">
    <text evidence="1">Belongs to the UPF0111 family.</text>
</comment>
<evidence type="ECO:0000313" key="2">
    <source>
        <dbReference type="EMBL" id="MFD1716370.1"/>
    </source>
</evidence>
<dbReference type="Proteomes" id="UP001597277">
    <property type="component" value="Unassembled WGS sequence"/>
</dbReference>
<dbReference type="Pfam" id="PF01865">
    <property type="entry name" value="PhoU_div"/>
    <property type="match status" value="1"/>
</dbReference>
<evidence type="ECO:0000313" key="3">
    <source>
        <dbReference type="Proteomes" id="UP001597277"/>
    </source>
</evidence>
<dbReference type="InterPro" id="IPR052912">
    <property type="entry name" value="UPF0111_domain"/>
</dbReference>
<comment type="caution">
    <text evidence="2">The sequence shown here is derived from an EMBL/GenBank/DDBJ whole genome shotgun (WGS) entry which is preliminary data.</text>
</comment>
<dbReference type="PANTHER" id="PTHR37298">
    <property type="entry name" value="UPF0111 PROTEIN YKAA"/>
    <property type="match status" value="1"/>
</dbReference>